<sequence>MASKRKEVVSAAKEPPKKVPKDDEPRPAHLQHVYLVTLVESNPYERARSQTVGMYSTKELAISNARAAFEAHSNGFFRNGKFTEPDIFEQTVDNSKKMGNQGVVFMQRDMEGDEVRVSLEQVALDKAYRKDGGGTADSSSFAYEV</sequence>
<evidence type="ECO:0000313" key="2">
    <source>
        <dbReference type="EMBL" id="CAE2220907.1"/>
    </source>
</evidence>
<accession>A0A6V4VIV0</accession>
<reference evidence="2" key="1">
    <citation type="submission" date="2021-01" db="EMBL/GenBank/DDBJ databases">
        <authorList>
            <person name="Corre E."/>
            <person name="Pelletier E."/>
            <person name="Niang G."/>
            <person name="Scheremetjew M."/>
            <person name="Finn R."/>
            <person name="Kale V."/>
            <person name="Holt S."/>
            <person name="Cochrane G."/>
            <person name="Meng A."/>
            <person name="Brown T."/>
            <person name="Cohen L."/>
        </authorList>
    </citation>
    <scope>NUCLEOTIDE SEQUENCE</scope>
    <source>
        <strain evidence="2">UIO037</strain>
    </source>
</reference>
<dbReference type="AlphaFoldDB" id="A0A6V4VIV0"/>
<evidence type="ECO:0000256" key="1">
    <source>
        <dbReference type="SAM" id="MobiDB-lite"/>
    </source>
</evidence>
<dbReference type="EMBL" id="HBKO01019602">
    <property type="protein sequence ID" value="CAE2220907.1"/>
    <property type="molecule type" value="Transcribed_RNA"/>
</dbReference>
<gene>
    <name evidence="2" type="ORF">CPOL0286_LOCUS8911</name>
</gene>
<name>A0A6V4VIV0_9EUKA</name>
<organism evidence="2">
    <name type="scientific">Prymnesium polylepis</name>
    <dbReference type="NCBI Taxonomy" id="72548"/>
    <lineage>
        <taxon>Eukaryota</taxon>
        <taxon>Haptista</taxon>
        <taxon>Haptophyta</taxon>
        <taxon>Prymnesiophyceae</taxon>
        <taxon>Prymnesiales</taxon>
        <taxon>Prymnesiaceae</taxon>
        <taxon>Prymnesium</taxon>
    </lineage>
</organism>
<protein>
    <submittedName>
        <fullName evidence="2">Uncharacterized protein</fullName>
    </submittedName>
</protein>
<feature type="region of interest" description="Disordered" evidence="1">
    <location>
        <begin position="1"/>
        <end position="27"/>
    </location>
</feature>
<proteinExistence type="predicted"/>